<gene>
    <name evidence="2" type="ORF">DFH94DRAFT_679926</name>
</gene>
<accession>A0A9P5TBH2</accession>
<feature type="transmembrane region" description="Helical" evidence="1">
    <location>
        <begin position="12"/>
        <end position="32"/>
    </location>
</feature>
<dbReference type="AlphaFoldDB" id="A0A9P5TBH2"/>
<keyword evidence="1" id="KW-1133">Transmembrane helix</keyword>
<proteinExistence type="predicted"/>
<sequence length="181" mass="19474">MSLLSKAPSFFPLFGSLSLLSCLMALTMLVALNNNKALTFVPTVSPLRPPLDRASSARALTLELASGLLLWIGDHDRGNCHKPVVTFFALKKHDHCCTNIAWPDGTTASTFHVYYQSDLLCGQNSSMPAVICKYSAFKETVFANNTVVFVVAKAHVPPPDCPSPILLEASNITALLGNPAD</sequence>
<evidence type="ECO:0000256" key="1">
    <source>
        <dbReference type="SAM" id="Phobius"/>
    </source>
</evidence>
<evidence type="ECO:0000313" key="2">
    <source>
        <dbReference type="EMBL" id="KAF8483380.1"/>
    </source>
</evidence>
<organism evidence="2 3">
    <name type="scientific">Russula ochroleuca</name>
    <dbReference type="NCBI Taxonomy" id="152965"/>
    <lineage>
        <taxon>Eukaryota</taxon>
        <taxon>Fungi</taxon>
        <taxon>Dikarya</taxon>
        <taxon>Basidiomycota</taxon>
        <taxon>Agaricomycotina</taxon>
        <taxon>Agaricomycetes</taxon>
        <taxon>Russulales</taxon>
        <taxon>Russulaceae</taxon>
        <taxon>Russula</taxon>
    </lineage>
</organism>
<reference evidence="2" key="1">
    <citation type="submission" date="2019-10" db="EMBL/GenBank/DDBJ databases">
        <authorList>
            <consortium name="DOE Joint Genome Institute"/>
            <person name="Kuo A."/>
            <person name="Miyauchi S."/>
            <person name="Kiss E."/>
            <person name="Drula E."/>
            <person name="Kohler A."/>
            <person name="Sanchez-Garcia M."/>
            <person name="Andreopoulos B."/>
            <person name="Barry K.W."/>
            <person name="Bonito G."/>
            <person name="Buee M."/>
            <person name="Carver A."/>
            <person name="Chen C."/>
            <person name="Cichocki N."/>
            <person name="Clum A."/>
            <person name="Culley D."/>
            <person name="Crous P.W."/>
            <person name="Fauchery L."/>
            <person name="Girlanda M."/>
            <person name="Hayes R."/>
            <person name="Keri Z."/>
            <person name="LaButti K."/>
            <person name="Lipzen A."/>
            <person name="Lombard V."/>
            <person name="Magnuson J."/>
            <person name="Maillard F."/>
            <person name="Morin E."/>
            <person name="Murat C."/>
            <person name="Nolan M."/>
            <person name="Ohm R."/>
            <person name="Pangilinan J."/>
            <person name="Pereira M."/>
            <person name="Perotto S."/>
            <person name="Peter M."/>
            <person name="Riley R."/>
            <person name="Sitrit Y."/>
            <person name="Stielow B."/>
            <person name="Szollosi G."/>
            <person name="Zifcakova L."/>
            <person name="Stursova M."/>
            <person name="Spatafora J.W."/>
            <person name="Tedersoo L."/>
            <person name="Vaario L.-M."/>
            <person name="Yamada A."/>
            <person name="Yan M."/>
            <person name="Wang P."/>
            <person name="Xu J."/>
            <person name="Bruns T."/>
            <person name="Baldrian P."/>
            <person name="Vilgalys R."/>
            <person name="Henrissat B."/>
            <person name="Grigoriev I.V."/>
            <person name="Hibbett D."/>
            <person name="Nagy L.G."/>
            <person name="Martin F.M."/>
        </authorList>
    </citation>
    <scope>NUCLEOTIDE SEQUENCE</scope>
    <source>
        <strain evidence="2">Prilba</strain>
    </source>
</reference>
<name>A0A9P5TBH2_9AGAM</name>
<keyword evidence="1" id="KW-0812">Transmembrane</keyword>
<dbReference type="PROSITE" id="PS51257">
    <property type="entry name" value="PROKAR_LIPOPROTEIN"/>
    <property type="match status" value="1"/>
</dbReference>
<evidence type="ECO:0000313" key="3">
    <source>
        <dbReference type="Proteomes" id="UP000759537"/>
    </source>
</evidence>
<comment type="caution">
    <text evidence="2">The sequence shown here is derived from an EMBL/GenBank/DDBJ whole genome shotgun (WGS) entry which is preliminary data.</text>
</comment>
<protein>
    <submittedName>
        <fullName evidence="2">Uncharacterized protein</fullName>
    </submittedName>
</protein>
<dbReference type="Proteomes" id="UP000759537">
    <property type="component" value="Unassembled WGS sequence"/>
</dbReference>
<keyword evidence="1" id="KW-0472">Membrane</keyword>
<dbReference type="EMBL" id="WHVB01000004">
    <property type="protein sequence ID" value="KAF8483380.1"/>
    <property type="molecule type" value="Genomic_DNA"/>
</dbReference>
<keyword evidence="3" id="KW-1185">Reference proteome</keyword>
<reference evidence="2" key="2">
    <citation type="journal article" date="2020" name="Nat. Commun.">
        <title>Large-scale genome sequencing of mycorrhizal fungi provides insights into the early evolution of symbiotic traits.</title>
        <authorList>
            <person name="Miyauchi S."/>
            <person name="Kiss E."/>
            <person name="Kuo A."/>
            <person name="Drula E."/>
            <person name="Kohler A."/>
            <person name="Sanchez-Garcia M."/>
            <person name="Morin E."/>
            <person name="Andreopoulos B."/>
            <person name="Barry K.W."/>
            <person name="Bonito G."/>
            <person name="Buee M."/>
            <person name="Carver A."/>
            <person name="Chen C."/>
            <person name="Cichocki N."/>
            <person name="Clum A."/>
            <person name="Culley D."/>
            <person name="Crous P.W."/>
            <person name="Fauchery L."/>
            <person name="Girlanda M."/>
            <person name="Hayes R.D."/>
            <person name="Keri Z."/>
            <person name="LaButti K."/>
            <person name="Lipzen A."/>
            <person name="Lombard V."/>
            <person name="Magnuson J."/>
            <person name="Maillard F."/>
            <person name="Murat C."/>
            <person name="Nolan M."/>
            <person name="Ohm R.A."/>
            <person name="Pangilinan J."/>
            <person name="Pereira M.F."/>
            <person name="Perotto S."/>
            <person name="Peter M."/>
            <person name="Pfister S."/>
            <person name="Riley R."/>
            <person name="Sitrit Y."/>
            <person name="Stielow J.B."/>
            <person name="Szollosi G."/>
            <person name="Zifcakova L."/>
            <person name="Stursova M."/>
            <person name="Spatafora J.W."/>
            <person name="Tedersoo L."/>
            <person name="Vaario L.M."/>
            <person name="Yamada A."/>
            <person name="Yan M."/>
            <person name="Wang P."/>
            <person name="Xu J."/>
            <person name="Bruns T."/>
            <person name="Baldrian P."/>
            <person name="Vilgalys R."/>
            <person name="Dunand C."/>
            <person name="Henrissat B."/>
            <person name="Grigoriev I.V."/>
            <person name="Hibbett D."/>
            <person name="Nagy L.G."/>
            <person name="Martin F.M."/>
        </authorList>
    </citation>
    <scope>NUCLEOTIDE SEQUENCE</scope>
    <source>
        <strain evidence="2">Prilba</strain>
    </source>
</reference>